<feature type="region of interest" description="Disordered" evidence="1">
    <location>
        <begin position="92"/>
        <end position="115"/>
    </location>
</feature>
<protein>
    <submittedName>
        <fullName evidence="2">Cysteine-rich receptor-like protein kinase 2</fullName>
    </submittedName>
</protein>
<evidence type="ECO:0000313" key="3">
    <source>
        <dbReference type="EMBL" id="JAT52799.1"/>
    </source>
</evidence>
<dbReference type="AlphaFoldDB" id="A0A1D1XN64"/>
<evidence type="ECO:0000313" key="2">
    <source>
        <dbReference type="EMBL" id="JAT43832.1"/>
    </source>
</evidence>
<gene>
    <name evidence="2" type="primary">CRK2_4</name>
    <name evidence="3" type="synonym">CRK2_8</name>
    <name evidence="2" type="ORF">g.121334</name>
    <name evidence="3" type="ORF">g.121340</name>
</gene>
<feature type="compositionally biased region" description="Low complexity" evidence="1">
    <location>
        <begin position="97"/>
        <end position="115"/>
    </location>
</feature>
<dbReference type="GO" id="GO:0016301">
    <property type="term" value="F:kinase activity"/>
    <property type="evidence" value="ECO:0007669"/>
    <property type="project" value="UniProtKB-KW"/>
</dbReference>
<dbReference type="EMBL" id="GDJX01024104">
    <property type="protein sequence ID" value="JAT43832.1"/>
    <property type="molecule type" value="Transcribed_RNA"/>
</dbReference>
<reference evidence="2" key="1">
    <citation type="submission" date="2015-07" db="EMBL/GenBank/DDBJ databases">
        <title>Transcriptome Assembly of Anthurium amnicola.</title>
        <authorList>
            <person name="Suzuki J."/>
        </authorList>
    </citation>
    <scope>NUCLEOTIDE SEQUENCE</scope>
</reference>
<keyword evidence="2" id="KW-0418">Kinase</keyword>
<accession>A0A1D1XN64</accession>
<proteinExistence type="predicted"/>
<organism evidence="2">
    <name type="scientific">Anthurium amnicola</name>
    <dbReference type="NCBI Taxonomy" id="1678845"/>
    <lineage>
        <taxon>Eukaryota</taxon>
        <taxon>Viridiplantae</taxon>
        <taxon>Streptophyta</taxon>
        <taxon>Embryophyta</taxon>
        <taxon>Tracheophyta</taxon>
        <taxon>Spermatophyta</taxon>
        <taxon>Magnoliopsida</taxon>
        <taxon>Liliopsida</taxon>
        <taxon>Araceae</taxon>
        <taxon>Pothoideae</taxon>
        <taxon>Potheae</taxon>
        <taxon>Anthurium</taxon>
    </lineage>
</organism>
<name>A0A1D1XN64_9ARAE</name>
<dbReference type="EMBL" id="GDJX01015137">
    <property type="protein sequence ID" value="JAT52799.1"/>
    <property type="molecule type" value="Transcribed_RNA"/>
</dbReference>
<keyword evidence="2" id="KW-0808">Transferase</keyword>
<evidence type="ECO:0000256" key="1">
    <source>
        <dbReference type="SAM" id="MobiDB-lite"/>
    </source>
</evidence>
<sequence>MRRTEELIDPNALPPSGLDCEDGLKGEILRVVHVAHLCTQEHPSLRPSASLALRMLLGEEGPLPAPTRPPFVDDDIVGSSNVINYEDTPQRDACANSSLSSSSAAVVSYGSLLPR</sequence>
<keyword evidence="2" id="KW-0675">Receptor</keyword>